<evidence type="ECO:0000256" key="2">
    <source>
        <dbReference type="ARBA" id="ARBA00006479"/>
    </source>
</evidence>
<evidence type="ECO:0000256" key="1">
    <source>
        <dbReference type="ARBA" id="ARBA00002486"/>
    </source>
</evidence>
<comment type="caution">
    <text evidence="4">The sequence shown here is derived from an EMBL/GenBank/DDBJ whole genome shotgun (WGS) entry which is preliminary data.</text>
</comment>
<keyword evidence="3" id="KW-0859">Xylose metabolism</keyword>
<keyword evidence="3" id="KW-0119">Carbohydrate metabolism</keyword>
<comment type="similarity">
    <text evidence="2">Belongs to the ROK (NagC/XylR) family.</text>
</comment>
<dbReference type="InterPro" id="IPR000600">
    <property type="entry name" value="ROK"/>
</dbReference>
<reference evidence="4 5" key="1">
    <citation type="submission" date="2014-07" db="EMBL/GenBank/DDBJ databases">
        <title>Draft genome of Clostridium celerecrescens 152B isolated from sediments associated with methane hydrate from Krishna Godavari basin.</title>
        <authorList>
            <person name="Honkalas V.S."/>
            <person name="Dabir A.P."/>
            <person name="Arora P."/>
            <person name="Dhakephalkar P.K."/>
        </authorList>
    </citation>
    <scope>NUCLEOTIDE SEQUENCE [LARGE SCALE GENOMIC DNA]</scope>
    <source>
        <strain evidence="4 5">152B</strain>
    </source>
</reference>
<dbReference type="Gene3D" id="1.10.10.10">
    <property type="entry name" value="Winged helix-like DNA-binding domain superfamily/Winged helix DNA-binding domain"/>
    <property type="match status" value="1"/>
</dbReference>
<evidence type="ECO:0008006" key="6">
    <source>
        <dbReference type="Google" id="ProtNLM"/>
    </source>
</evidence>
<dbReference type="EMBL" id="JPME01000008">
    <property type="protein sequence ID" value="KEZ91036.1"/>
    <property type="molecule type" value="Genomic_DNA"/>
</dbReference>
<accession>A0A084JQ02</accession>
<dbReference type="PANTHER" id="PTHR18964:SF149">
    <property type="entry name" value="BIFUNCTIONAL UDP-N-ACETYLGLUCOSAMINE 2-EPIMERASE_N-ACETYLMANNOSAMINE KINASE"/>
    <property type="match status" value="1"/>
</dbReference>
<comment type="function">
    <text evidence="1">Transcriptional repressor of xylose-utilizing enzymes.</text>
</comment>
<dbReference type="SUPFAM" id="SSF46785">
    <property type="entry name" value="Winged helix' DNA-binding domain"/>
    <property type="match status" value="1"/>
</dbReference>
<keyword evidence="5" id="KW-1185">Reference proteome</keyword>
<sequence>MEKVGPAILREINRRKVLKLIRQNRPISRKEIVGLTKLGKNTISLIAEDLINENVIYEAYTENKKQAGRPTVALDFQADGMLILGIVLSAKIITGTVYNYGLSTVRHYEEPVQLKENLVDKLMNFIKNVLRDYPALFGVSIAIPGIVNSGKGVIEKSFQLKWENVNLKEMLDSFFEGKVFLCNTVKSVALLQYEVALNKPESAFFMNIDKGLGGAYIRKNKALYGKNGCACEIGQMLVSISDDQNDQTVEAFYNSIIGSYECISKIKKEDIERITNMIFKLIINLNYLFDPEKIFLYGSTINHNLFKESLTAKKIPTNVSFCEQLDNNLASAYALINDFENGIEY</sequence>
<evidence type="ECO:0000256" key="3">
    <source>
        <dbReference type="ARBA" id="ARBA00022629"/>
    </source>
</evidence>
<dbReference type="Proteomes" id="UP000028525">
    <property type="component" value="Unassembled WGS sequence"/>
</dbReference>
<dbReference type="GO" id="GO:0042732">
    <property type="term" value="P:D-xylose metabolic process"/>
    <property type="evidence" value="ECO:0007669"/>
    <property type="project" value="UniProtKB-KW"/>
</dbReference>
<proteinExistence type="inferred from homology"/>
<dbReference type="OrthoDB" id="6501901at2"/>
<dbReference type="AlphaFoldDB" id="A0A084JQ02"/>
<dbReference type="InterPro" id="IPR043129">
    <property type="entry name" value="ATPase_NBD"/>
</dbReference>
<evidence type="ECO:0000313" key="4">
    <source>
        <dbReference type="EMBL" id="KEZ91036.1"/>
    </source>
</evidence>
<dbReference type="InterPro" id="IPR036390">
    <property type="entry name" value="WH_DNA-bd_sf"/>
</dbReference>
<dbReference type="PANTHER" id="PTHR18964">
    <property type="entry name" value="ROK (REPRESSOR, ORF, KINASE) FAMILY"/>
    <property type="match status" value="1"/>
</dbReference>
<dbReference type="SUPFAM" id="SSF53067">
    <property type="entry name" value="Actin-like ATPase domain"/>
    <property type="match status" value="1"/>
</dbReference>
<dbReference type="Gene3D" id="3.30.420.40">
    <property type="match status" value="2"/>
</dbReference>
<protein>
    <recommendedName>
        <fullName evidence="6">ROK family transcriptional regulator</fullName>
    </recommendedName>
</protein>
<gene>
    <name evidence="4" type="ORF">IO98_06595</name>
</gene>
<organism evidence="4 5">
    <name type="scientific">Lacrimispora celerecrescens</name>
    <dbReference type="NCBI Taxonomy" id="29354"/>
    <lineage>
        <taxon>Bacteria</taxon>
        <taxon>Bacillati</taxon>
        <taxon>Bacillota</taxon>
        <taxon>Clostridia</taxon>
        <taxon>Lachnospirales</taxon>
        <taxon>Lachnospiraceae</taxon>
        <taxon>Lacrimispora</taxon>
    </lineage>
</organism>
<dbReference type="InterPro" id="IPR036388">
    <property type="entry name" value="WH-like_DNA-bd_sf"/>
</dbReference>
<dbReference type="STRING" id="29354.IO98_06595"/>
<name>A0A084JQ02_9FIRM</name>
<dbReference type="Pfam" id="PF00480">
    <property type="entry name" value="ROK"/>
    <property type="match status" value="1"/>
</dbReference>
<evidence type="ECO:0000313" key="5">
    <source>
        <dbReference type="Proteomes" id="UP000028525"/>
    </source>
</evidence>
<dbReference type="RefSeq" id="WP_038279251.1">
    <property type="nucleotide sequence ID" value="NZ_JPME01000008.1"/>
</dbReference>